<accession>A0AAV4VYE6</accession>
<evidence type="ECO:0000313" key="2">
    <source>
        <dbReference type="EMBL" id="GIY75143.1"/>
    </source>
</evidence>
<keyword evidence="3" id="KW-1185">Reference proteome</keyword>
<gene>
    <name evidence="2" type="ORF">CEXT_393061</name>
</gene>
<feature type="region of interest" description="Disordered" evidence="1">
    <location>
        <begin position="59"/>
        <end position="82"/>
    </location>
</feature>
<name>A0AAV4VYE6_CAEEX</name>
<organism evidence="2 3">
    <name type="scientific">Caerostris extrusa</name>
    <name type="common">Bark spider</name>
    <name type="synonym">Caerostris bankana</name>
    <dbReference type="NCBI Taxonomy" id="172846"/>
    <lineage>
        <taxon>Eukaryota</taxon>
        <taxon>Metazoa</taxon>
        <taxon>Ecdysozoa</taxon>
        <taxon>Arthropoda</taxon>
        <taxon>Chelicerata</taxon>
        <taxon>Arachnida</taxon>
        <taxon>Araneae</taxon>
        <taxon>Araneomorphae</taxon>
        <taxon>Entelegynae</taxon>
        <taxon>Araneoidea</taxon>
        <taxon>Araneidae</taxon>
        <taxon>Caerostris</taxon>
    </lineage>
</organism>
<sequence length="82" mass="8826">MSHPVVWNNLDLSSNSRLTGNSNLSLGGEILLGIFNLLCLDSTRGGDFIAKASRKIQPDEIGDTIPSPMPSRRDITYGNPAV</sequence>
<dbReference type="AlphaFoldDB" id="A0AAV4VYE6"/>
<evidence type="ECO:0000256" key="1">
    <source>
        <dbReference type="SAM" id="MobiDB-lite"/>
    </source>
</evidence>
<protein>
    <submittedName>
        <fullName evidence="2">Uncharacterized protein</fullName>
    </submittedName>
</protein>
<evidence type="ECO:0000313" key="3">
    <source>
        <dbReference type="Proteomes" id="UP001054945"/>
    </source>
</evidence>
<reference evidence="2 3" key="1">
    <citation type="submission" date="2021-06" db="EMBL/GenBank/DDBJ databases">
        <title>Caerostris extrusa draft genome.</title>
        <authorList>
            <person name="Kono N."/>
            <person name="Arakawa K."/>
        </authorList>
    </citation>
    <scope>NUCLEOTIDE SEQUENCE [LARGE SCALE GENOMIC DNA]</scope>
</reference>
<comment type="caution">
    <text evidence="2">The sequence shown here is derived from an EMBL/GenBank/DDBJ whole genome shotgun (WGS) entry which is preliminary data.</text>
</comment>
<dbReference type="Proteomes" id="UP001054945">
    <property type="component" value="Unassembled WGS sequence"/>
</dbReference>
<dbReference type="EMBL" id="BPLR01015303">
    <property type="protein sequence ID" value="GIY75143.1"/>
    <property type="molecule type" value="Genomic_DNA"/>
</dbReference>
<proteinExistence type="predicted"/>